<feature type="region of interest" description="Disordered" evidence="1">
    <location>
        <begin position="1"/>
        <end position="30"/>
    </location>
</feature>
<keyword evidence="3" id="KW-1185">Reference proteome</keyword>
<evidence type="ECO:0000313" key="3">
    <source>
        <dbReference type="Proteomes" id="UP000232323"/>
    </source>
</evidence>
<dbReference type="AlphaFoldDB" id="A0A250XL09"/>
<dbReference type="Proteomes" id="UP000232323">
    <property type="component" value="Unassembled WGS sequence"/>
</dbReference>
<evidence type="ECO:0000256" key="1">
    <source>
        <dbReference type="SAM" id="MobiDB-lite"/>
    </source>
</evidence>
<organism evidence="2 3">
    <name type="scientific">Chlamydomonas eustigma</name>
    <dbReference type="NCBI Taxonomy" id="1157962"/>
    <lineage>
        <taxon>Eukaryota</taxon>
        <taxon>Viridiplantae</taxon>
        <taxon>Chlorophyta</taxon>
        <taxon>core chlorophytes</taxon>
        <taxon>Chlorophyceae</taxon>
        <taxon>CS clade</taxon>
        <taxon>Chlamydomonadales</taxon>
        <taxon>Chlamydomonadaceae</taxon>
        <taxon>Chlamydomonas</taxon>
    </lineage>
</organism>
<feature type="region of interest" description="Disordered" evidence="1">
    <location>
        <begin position="233"/>
        <end position="286"/>
    </location>
</feature>
<evidence type="ECO:0008006" key="4">
    <source>
        <dbReference type="Google" id="ProtNLM"/>
    </source>
</evidence>
<feature type="compositionally biased region" description="Polar residues" evidence="1">
    <location>
        <begin position="233"/>
        <end position="249"/>
    </location>
</feature>
<gene>
    <name evidence="2" type="ORF">CEUSTIGMA_g11138.t1</name>
</gene>
<name>A0A250XL09_9CHLO</name>
<sequence>MIPAAPAINGDTIPDRVGSPSPPRPSRPTRSELEAMFHHIMRELKYTHGRLPSPSKLTHSFFKSVSDGTHGADIAARFREILRWLRKNKYSVEEELPTFIDDHSVHKFVSEFLENLLRTNQPLIDDELIDAVTRFVSGEMRSRVEIARAMLVGRAIKQNHDSVAKYAQRFYQSSRLCPDESQASLCLHYLAGLKLEMQQACAVDIHGQSWNNLDALVRFSYGEEIRLQARSSSCTSSYNPRSSRTSQGFQPVGRSGKVAAIKSDSQKRSRSAADEAGPSGLRSCPIMPTTRLRSLEDPLRTAPCMARRDVCPRLKSLSCLSGQSVGIAAKVPTWQKIAPSRKRRMSLSRNLNKCSLGHHLFLDVHLVLLS</sequence>
<evidence type="ECO:0000313" key="2">
    <source>
        <dbReference type="EMBL" id="GAX83713.1"/>
    </source>
</evidence>
<proteinExistence type="predicted"/>
<dbReference type="EMBL" id="BEGY01000105">
    <property type="protein sequence ID" value="GAX83713.1"/>
    <property type="molecule type" value="Genomic_DNA"/>
</dbReference>
<protein>
    <recommendedName>
        <fullName evidence="4">Retrotransposon gag domain-containing protein</fullName>
    </recommendedName>
</protein>
<reference evidence="2 3" key="1">
    <citation type="submission" date="2017-08" db="EMBL/GenBank/DDBJ databases">
        <title>Acidophilic green algal genome provides insights into adaptation to an acidic environment.</title>
        <authorList>
            <person name="Hirooka S."/>
            <person name="Hirose Y."/>
            <person name="Kanesaki Y."/>
            <person name="Higuchi S."/>
            <person name="Fujiwara T."/>
            <person name="Onuma R."/>
            <person name="Era A."/>
            <person name="Ohbayashi R."/>
            <person name="Uzuka A."/>
            <person name="Nozaki H."/>
            <person name="Yoshikawa H."/>
            <person name="Miyagishima S.Y."/>
        </authorList>
    </citation>
    <scope>NUCLEOTIDE SEQUENCE [LARGE SCALE GENOMIC DNA]</scope>
    <source>
        <strain evidence="2 3">NIES-2499</strain>
    </source>
</reference>
<accession>A0A250XL09</accession>
<comment type="caution">
    <text evidence="2">The sequence shown here is derived from an EMBL/GenBank/DDBJ whole genome shotgun (WGS) entry which is preliminary data.</text>
</comment>
<feature type="compositionally biased region" description="Basic and acidic residues" evidence="1">
    <location>
        <begin position="264"/>
        <end position="273"/>
    </location>
</feature>